<keyword evidence="3" id="KW-0378">Hydrolase</keyword>
<dbReference type="SMART" id="SM00506">
    <property type="entry name" value="A1pp"/>
    <property type="match status" value="1"/>
</dbReference>
<keyword evidence="8" id="KW-1185">Reference proteome</keyword>
<dbReference type="AlphaFoldDB" id="A0AB34ICM1"/>
<keyword evidence="2" id="KW-0479">Metal-binding</keyword>
<dbReference type="SUPFAM" id="SSF52949">
    <property type="entry name" value="Macro domain-like"/>
    <property type="match status" value="1"/>
</dbReference>
<keyword evidence="4" id="KW-0862">Zinc</keyword>
<accession>A0AB34ICM1</accession>
<comment type="caution">
    <text evidence="7">The sequence shown here is derived from an EMBL/GenBank/DDBJ whole genome shotgun (WGS) entry which is preliminary data.</text>
</comment>
<evidence type="ECO:0000256" key="4">
    <source>
        <dbReference type="ARBA" id="ARBA00022833"/>
    </source>
</evidence>
<dbReference type="Gene3D" id="3.40.220.10">
    <property type="entry name" value="Leucine Aminopeptidase, subunit E, domain 1"/>
    <property type="match status" value="1"/>
</dbReference>
<keyword evidence="5" id="KW-0326">Glycosidase</keyword>
<evidence type="ECO:0000313" key="8">
    <source>
        <dbReference type="Proteomes" id="UP001515480"/>
    </source>
</evidence>
<dbReference type="GO" id="GO:0016798">
    <property type="term" value="F:hydrolase activity, acting on glycosyl bonds"/>
    <property type="evidence" value="ECO:0007669"/>
    <property type="project" value="UniProtKB-KW"/>
</dbReference>
<evidence type="ECO:0000256" key="1">
    <source>
        <dbReference type="ARBA" id="ARBA00001947"/>
    </source>
</evidence>
<evidence type="ECO:0000256" key="5">
    <source>
        <dbReference type="ARBA" id="ARBA00023295"/>
    </source>
</evidence>
<dbReference type="InterPro" id="IPR043472">
    <property type="entry name" value="Macro_dom-like"/>
</dbReference>
<dbReference type="Pfam" id="PF01661">
    <property type="entry name" value="Macro"/>
    <property type="match status" value="1"/>
</dbReference>
<evidence type="ECO:0000256" key="3">
    <source>
        <dbReference type="ARBA" id="ARBA00022801"/>
    </source>
</evidence>
<gene>
    <name evidence="7" type="ORF">AB1Y20_016200</name>
</gene>
<feature type="domain" description="Macro" evidence="6">
    <location>
        <begin position="87"/>
        <end position="284"/>
    </location>
</feature>
<dbReference type="Proteomes" id="UP001515480">
    <property type="component" value="Unassembled WGS sequence"/>
</dbReference>
<name>A0AB34ICM1_PRYPA</name>
<evidence type="ECO:0000259" key="6">
    <source>
        <dbReference type="PROSITE" id="PS51154"/>
    </source>
</evidence>
<dbReference type="GO" id="GO:0046872">
    <property type="term" value="F:metal ion binding"/>
    <property type="evidence" value="ECO:0007669"/>
    <property type="project" value="UniProtKB-KW"/>
</dbReference>
<sequence>MFVLARMVSGSSAVSLPSAAPDDLAYEALCSLCDDADAPHPPPPPSGCAALLSDALIAYGGECSEATLAAVDRLRAAAPPPPSCLPAAEALWLDAGATAVAVHRGELCALRVDAIVTAANASGLGCFVPAHRCVDNAVHRAAGPRLRAECRRRMAERGGPLSAGSAPLLTAAYGLPAKCVLHVTGPQLARGGVPTEEERAQLRACYRGCLDRARDAGLRSLGFCCISTGLFCFPPREAARLALSTLQEWLEADEANAAAIELVVFDVFSDADQRIYEELAPAFFARRE</sequence>
<evidence type="ECO:0000256" key="2">
    <source>
        <dbReference type="ARBA" id="ARBA00022723"/>
    </source>
</evidence>
<reference evidence="7 8" key="1">
    <citation type="journal article" date="2024" name="Science">
        <title>Giant polyketide synthase enzymes in the biosynthesis of giant marine polyether toxins.</title>
        <authorList>
            <person name="Fallon T.R."/>
            <person name="Shende V.V."/>
            <person name="Wierzbicki I.H."/>
            <person name="Pendleton A.L."/>
            <person name="Watervoot N.F."/>
            <person name="Auber R.P."/>
            <person name="Gonzalez D.J."/>
            <person name="Wisecaver J.H."/>
            <person name="Moore B.S."/>
        </authorList>
    </citation>
    <scope>NUCLEOTIDE SEQUENCE [LARGE SCALE GENOMIC DNA]</scope>
    <source>
        <strain evidence="7 8">12B1</strain>
    </source>
</reference>
<organism evidence="7 8">
    <name type="scientific">Prymnesium parvum</name>
    <name type="common">Toxic golden alga</name>
    <dbReference type="NCBI Taxonomy" id="97485"/>
    <lineage>
        <taxon>Eukaryota</taxon>
        <taxon>Haptista</taxon>
        <taxon>Haptophyta</taxon>
        <taxon>Prymnesiophyceae</taxon>
        <taxon>Prymnesiales</taxon>
        <taxon>Prymnesiaceae</taxon>
        <taxon>Prymnesium</taxon>
    </lineage>
</organism>
<comment type="cofactor">
    <cofactor evidence="1">
        <name>Zn(2+)</name>
        <dbReference type="ChEBI" id="CHEBI:29105"/>
    </cofactor>
</comment>
<dbReference type="PROSITE" id="PS51154">
    <property type="entry name" value="MACRO"/>
    <property type="match status" value="1"/>
</dbReference>
<dbReference type="PANTHER" id="PTHR11106">
    <property type="entry name" value="GANGLIOSIDE INDUCED DIFFERENTIATION ASSOCIATED PROTEIN 2-RELATED"/>
    <property type="match status" value="1"/>
</dbReference>
<dbReference type="EMBL" id="JBGBPQ010000029">
    <property type="protein sequence ID" value="KAL1496237.1"/>
    <property type="molecule type" value="Genomic_DNA"/>
</dbReference>
<proteinExistence type="predicted"/>
<protein>
    <recommendedName>
        <fullName evidence="6">Macro domain-containing protein</fullName>
    </recommendedName>
</protein>
<dbReference type="PANTHER" id="PTHR11106:SF121">
    <property type="entry name" value="ADP-RIBOSE 1''-PHOSPHATE PHOSPHATASE"/>
    <property type="match status" value="1"/>
</dbReference>
<dbReference type="InterPro" id="IPR002589">
    <property type="entry name" value="Macro_dom"/>
</dbReference>
<evidence type="ECO:0000313" key="7">
    <source>
        <dbReference type="EMBL" id="KAL1496237.1"/>
    </source>
</evidence>